<dbReference type="Gene3D" id="3.20.20.70">
    <property type="entry name" value="Aldolase class I"/>
    <property type="match status" value="1"/>
</dbReference>
<keyword evidence="5 9" id="KW-0312">Gluconeogenesis</keyword>
<comment type="subcellular location">
    <subcellularLocation>
        <location evidence="9 10">Cytoplasm</location>
    </subcellularLocation>
</comment>
<accession>A0A9X7W2U3</accession>
<evidence type="ECO:0000256" key="5">
    <source>
        <dbReference type="ARBA" id="ARBA00022432"/>
    </source>
</evidence>
<dbReference type="InterPro" id="IPR035990">
    <property type="entry name" value="TIM_sf"/>
</dbReference>
<dbReference type="SUPFAM" id="SSF51351">
    <property type="entry name" value="Triosephosphate isomerase (TIM)"/>
    <property type="match status" value="1"/>
</dbReference>
<name>A0A9X7W2U3_9BACL</name>
<dbReference type="InterPro" id="IPR013785">
    <property type="entry name" value="Aldolase_TIM"/>
</dbReference>
<comment type="pathway">
    <text evidence="1 9 10">Carbohydrate degradation; glycolysis; D-glyceraldehyde 3-phosphate from glycerone phosphate: step 1/1.</text>
</comment>
<proteinExistence type="inferred from homology"/>
<dbReference type="GO" id="GO:0046166">
    <property type="term" value="P:glyceraldehyde-3-phosphate biosynthetic process"/>
    <property type="evidence" value="ECO:0007669"/>
    <property type="project" value="TreeGrafter"/>
</dbReference>
<feature type="active site" description="Electrophile" evidence="9">
    <location>
        <position position="91"/>
    </location>
</feature>
<dbReference type="InterPro" id="IPR000652">
    <property type="entry name" value="Triosephosphate_isomerase"/>
</dbReference>
<dbReference type="CDD" id="cd00311">
    <property type="entry name" value="TIM"/>
    <property type="match status" value="1"/>
</dbReference>
<gene>
    <name evidence="9" type="primary">tpiA</name>
    <name evidence="11" type="ORF">JZ786_06290</name>
</gene>
<feature type="binding site" evidence="9">
    <location>
        <begin position="5"/>
        <end position="7"/>
    </location>
    <ligand>
        <name>substrate</name>
    </ligand>
</feature>
<dbReference type="GO" id="GO:0006096">
    <property type="term" value="P:glycolytic process"/>
    <property type="evidence" value="ECO:0007669"/>
    <property type="project" value="UniProtKB-UniRule"/>
</dbReference>
<evidence type="ECO:0000256" key="3">
    <source>
        <dbReference type="ARBA" id="ARBA00011940"/>
    </source>
</evidence>
<comment type="subunit">
    <text evidence="9 10">Homodimer.</text>
</comment>
<evidence type="ECO:0000256" key="8">
    <source>
        <dbReference type="ARBA" id="ARBA00023235"/>
    </source>
</evidence>
<evidence type="ECO:0000256" key="9">
    <source>
        <dbReference type="HAMAP-Rule" id="MF_00147"/>
    </source>
</evidence>
<evidence type="ECO:0000313" key="11">
    <source>
        <dbReference type="EMBL" id="QSO49708.1"/>
    </source>
</evidence>
<dbReference type="GO" id="GO:0019563">
    <property type="term" value="P:glycerol catabolic process"/>
    <property type="evidence" value="ECO:0007669"/>
    <property type="project" value="TreeGrafter"/>
</dbReference>
<comment type="function">
    <text evidence="9">Involved in the gluconeogenesis. Catalyzes stereospecifically the conversion of dihydroxyacetone phosphate (DHAP) to D-glyceraldehyde-3-phosphate (G3P).</text>
</comment>
<dbReference type="GO" id="GO:0005829">
    <property type="term" value="C:cytosol"/>
    <property type="evidence" value="ECO:0007669"/>
    <property type="project" value="TreeGrafter"/>
</dbReference>
<evidence type="ECO:0000313" key="12">
    <source>
        <dbReference type="Proteomes" id="UP000663505"/>
    </source>
</evidence>
<comment type="similarity">
    <text evidence="2 9 10">Belongs to the triosephosphate isomerase family.</text>
</comment>
<dbReference type="InterPro" id="IPR020861">
    <property type="entry name" value="Triosephosphate_isomerase_AS"/>
</dbReference>
<dbReference type="PANTHER" id="PTHR21139">
    <property type="entry name" value="TRIOSEPHOSPHATE ISOMERASE"/>
    <property type="match status" value="1"/>
</dbReference>
<feature type="binding site" evidence="9">
    <location>
        <position position="208"/>
    </location>
    <ligand>
        <name>substrate</name>
    </ligand>
</feature>
<feature type="binding site" evidence="9">
    <location>
        <begin position="229"/>
        <end position="230"/>
    </location>
    <ligand>
        <name>substrate</name>
    </ligand>
</feature>
<keyword evidence="8 9" id="KW-0413">Isomerase</keyword>
<dbReference type="HAMAP" id="MF_00147_B">
    <property type="entry name" value="TIM_B"/>
    <property type="match status" value="1"/>
</dbReference>
<sequence>MLVGNWKMFKTIHETRHFAEVLGRNVGKLSADIDFAVCPPYTALQVAKVVLPAQILTGAQNMHQAEDGAYTGEISASMLKELGVTYVVLGHSERRQMFAETDGGVRDKVEAAQTAGFVPIVCVGENDSEREAGQTMAVVGRQTRIALEKAAKDGDKLVVAYEPVWAIGTGKTPSPADAQAVIQGIRKVVAEVLGEDAASQVRILYGGSVKPGNIAQFVSQPDIDGALVGGASLDPESFVAMAQSMTTA</sequence>
<dbReference type="PROSITE" id="PS51440">
    <property type="entry name" value="TIM_2"/>
    <property type="match status" value="1"/>
</dbReference>
<dbReference type="EMBL" id="CP071182">
    <property type="protein sequence ID" value="QSO49708.1"/>
    <property type="molecule type" value="Genomic_DNA"/>
</dbReference>
<evidence type="ECO:0000256" key="4">
    <source>
        <dbReference type="ARBA" id="ARBA00019397"/>
    </source>
</evidence>
<dbReference type="InterPro" id="IPR022896">
    <property type="entry name" value="TrioseP_Isoase_bac/euk"/>
</dbReference>
<dbReference type="GO" id="GO:0006094">
    <property type="term" value="P:gluconeogenesis"/>
    <property type="evidence" value="ECO:0007669"/>
    <property type="project" value="UniProtKB-UniRule"/>
</dbReference>
<dbReference type="EC" id="5.3.1.1" evidence="3 9"/>
<organism evidence="11 12">
    <name type="scientific">Alicyclobacillus mengziensis</name>
    <dbReference type="NCBI Taxonomy" id="2931921"/>
    <lineage>
        <taxon>Bacteria</taxon>
        <taxon>Bacillati</taxon>
        <taxon>Bacillota</taxon>
        <taxon>Bacilli</taxon>
        <taxon>Bacillales</taxon>
        <taxon>Alicyclobacillaceae</taxon>
        <taxon>Alicyclobacillus</taxon>
    </lineage>
</organism>
<dbReference type="PANTHER" id="PTHR21139:SF42">
    <property type="entry name" value="TRIOSEPHOSPHATE ISOMERASE"/>
    <property type="match status" value="1"/>
</dbReference>
<evidence type="ECO:0000256" key="7">
    <source>
        <dbReference type="ARBA" id="ARBA00023152"/>
    </source>
</evidence>
<dbReference type="KEGG" id="afx:JZ786_06290"/>
<evidence type="ECO:0000256" key="2">
    <source>
        <dbReference type="ARBA" id="ARBA00007422"/>
    </source>
</evidence>
<dbReference type="FunFam" id="3.20.20.70:FF:000016">
    <property type="entry name" value="Triosephosphate isomerase"/>
    <property type="match status" value="1"/>
</dbReference>
<comment type="pathway">
    <text evidence="9 10">Carbohydrate biosynthesis; gluconeogenesis.</text>
</comment>
<reference evidence="11 12" key="1">
    <citation type="submission" date="2021-02" db="EMBL/GenBank/DDBJ databases">
        <title>Alicyclobacillus curvatus sp. nov. and Alicyclobacillus mengziensis sp. nov., two acidophilic bacteria isolated from acid mine drainage.</title>
        <authorList>
            <person name="Huang Y."/>
        </authorList>
    </citation>
    <scope>NUCLEOTIDE SEQUENCE [LARGE SCALE GENOMIC DNA]</scope>
    <source>
        <strain evidence="11 12">S30H14</strain>
    </source>
</reference>
<evidence type="ECO:0000256" key="1">
    <source>
        <dbReference type="ARBA" id="ARBA00004680"/>
    </source>
</evidence>
<dbReference type="NCBIfam" id="TIGR00419">
    <property type="entry name" value="tim"/>
    <property type="match status" value="1"/>
</dbReference>
<evidence type="ECO:0000256" key="10">
    <source>
        <dbReference type="RuleBase" id="RU363013"/>
    </source>
</evidence>
<keyword evidence="7 9" id="KW-0324">Glycolysis</keyword>
<feature type="active site" description="Proton acceptor" evidence="9">
    <location>
        <position position="162"/>
    </location>
</feature>
<comment type="catalytic activity">
    <reaction evidence="9 10">
        <text>D-glyceraldehyde 3-phosphate = dihydroxyacetone phosphate</text>
        <dbReference type="Rhea" id="RHEA:18585"/>
        <dbReference type="ChEBI" id="CHEBI:57642"/>
        <dbReference type="ChEBI" id="CHEBI:59776"/>
        <dbReference type="EC" id="5.3.1.1"/>
    </reaction>
</comment>
<evidence type="ECO:0000256" key="6">
    <source>
        <dbReference type="ARBA" id="ARBA00022490"/>
    </source>
</evidence>
<dbReference type="PROSITE" id="PS00171">
    <property type="entry name" value="TIM_1"/>
    <property type="match status" value="1"/>
</dbReference>
<feature type="binding site" evidence="9">
    <location>
        <position position="168"/>
    </location>
    <ligand>
        <name>substrate</name>
    </ligand>
</feature>
<keyword evidence="6 9" id="KW-0963">Cytoplasm</keyword>
<keyword evidence="12" id="KW-1185">Reference proteome</keyword>
<dbReference type="AlphaFoldDB" id="A0A9X7W2U3"/>
<protein>
    <recommendedName>
        <fullName evidence="4 9">Triosephosphate isomerase</fullName>
        <shortName evidence="9">TIM</shortName>
        <shortName evidence="9">TPI</shortName>
        <ecNumber evidence="3 9">5.3.1.1</ecNumber>
    </recommendedName>
    <alternativeName>
        <fullName evidence="9">Triose-phosphate isomerase</fullName>
    </alternativeName>
</protein>
<dbReference type="Pfam" id="PF00121">
    <property type="entry name" value="TIM"/>
    <property type="match status" value="1"/>
</dbReference>
<dbReference type="GO" id="GO:0004807">
    <property type="term" value="F:triose-phosphate isomerase activity"/>
    <property type="evidence" value="ECO:0007669"/>
    <property type="project" value="UniProtKB-UniRule"/>
</dbReference>
<dbReference type="Proteomes" id="UP000663505">
    <property type="component" value="Chromosome"/>
</dbReference>